<gene>
    <name evidence="2" type="ORF">BN9_127360</name>
</gene>
<evidence type="ECO:0000256" key="1">
    <source>
        <dbReference type="SAM" id="SignalP"/>
    </source>
</evidence>
<evidence type="ECO:0000313" key="2">
    <source>
        <dbReference type="EMBL" id="CCI11324.1"/>
    </source>
</evidence>
<sequence>MKALSAHFNLGLFWLSTVLNNARCGCPYATVTRIPVSDNKISSWPSILGDIQNRRWVLEECEGICVLSSGLKEIIVSEITKGSCVRTLEEFLIPEEAQDTSTTHGLQLSERSNMIRFGLSRGKEGGEGLVFEATNKYLYFDDEKEEARKSIPITRVQFNIQVDHLVVPSEVFEAFESSKKKKLSLQLPFGISIKVSKANVHPVNKANVKVHPVNEANAEMHQVNKANVKVHPVNEANVEVHQNDHYVFGKAVLKHLQYMVEEREDEGQTVWLGPLEKRTIREQMRTFLQSIPAPKFINTQRRPITADQVDIYVEESLPPPRGPIAALLPPPGFEPVHTWSEHMCTIRWGPPTGALGYLLLTPHVEFPNAIPVLYYNRMDNNVVGRIVAKKQPQAHTRNILALNFDSIT</sequence>
<protein>
    <submittedName>
        <fullName evidence="2">Uncharacterized protein</fullName>
    </submittedName>
</protein>
<keyword evidence="1" id="KW-0732">Signal</keyword>
<dbReference type="AlphaFoldDB" id="A0A024FXD6"/>
<keyword evidence="3" id="KW-1185">Reference proteome</keyword>
<name>A0A024FXD6_9STRA</name>
<accession>A0A024FXD6</accession>
<organism evidence="2 3">
    <name type="scientific">Albugo candida</name>
    <dbReference type="NCBI Taxonomy" id="65357"/>
    <lineage>
        <taxon>Eukaryota</taxon>
        <taxon>Sar</taxon>
        <taxon>Stramenopiles</taxon>
        <taxon>Oomycota</taxon>
        <taxon>Peronosporomycetes</taxon>
        <taxon>Albuginales</taxon>
        <taxon>Albuginaceae</taxon>
        <taxon>Albugo</taxon>
    </lineage>
</organism>
<feature type="signal peptide" evidence="1">
    <location>
        <begin position="1"/>
        <end position="24"/>
    </location>
</feature>
<evidence type="ECO:0000313" key="3">
    <source>
        <dbReference type="Proteomes" id="UP000053237"/>
    </source>
</evidence>
<dbReference type="EMBL" id="CAIX01000939">
    <property type="protein sequence ID" value="CCI11324.1"/>
    <property type="molecule type" value="Genomic_DNA"/>
</dbReference>
<feature type="chain" id="PRO_5001529135" evidence="1">
    <location>
        <begin position="25"/>
        <end position="408"/>
    </location>
</feature>
<comment type="caution">
    <text evidence="2">The sequence shown here is derived from an EMBL/GenBank/DDBJ whole genome shotgun (WGS) entry which is preliminary data.</text>
</comment>
<dbReference type="Proteomes" id="UP000053237">
    <property type="component" value="Unassembled WGS sequence"/>
</dbReference>
<reference evidence="2 3" key="1">
    <citation type="submission" date="2012-05" db="EMBL/GenBank/DDBJ databases">
        <title>Recombination and specialization in a pathogen metapopulation.</title>
        <authorList>
            <person name="Gardiner A."/>
            <person name="Kemen E."/>
            <person name="Schultz-Larsen T."/>
            <person name="MacLean D."/>
            <person name="Van Oosterhout C."/>
            <person name="Jones J.D.G."/>
        </authorList>
    </citation>
    <scope>NUCLEOTIDE SEQUENCE [LARGE SCALE GENOMIC DNA]</scope>
    <source>
        <strain evidence="2 3">Ac Nc2</strain>
    </source>
</reference>
<proteinExistence type="predicted"/>
<dbReference type="InParanoid" id="A0A024FXD6"/>